<dbReference type="GO" id="GO:0022625">
    <property type="term" value="C:cytosolic large ribosomal subunit"/>
    <property type="evidence" value="ECO:0007669"/>
    <property type="project" value="TreeGrafter"/>
</dbReference>
<dbReference type="GO" id="GO:0016020">
    <property type="term" value="C:membrane"/>
    <property type="evidence" value="ECO:0007669"/>
    <property type="project" value="UniProtKB-SubCell"/>
</dbReference>
<protein>
    <submittedName>
        <fullName evidence="12">Ost3 ost6 family</fullName>
    </submittedName>
</protein>
<dbReference type="AlphaFoldDB" id="A0A395NXP0"/>
<reference evidence="12 13" key="1">
    <citation type="journal article" date="2018" name="PLoS Pathog.">
        <title>Evolution of structural diversity of trichothecenes, a family of toxins produced by plant pathogenic and entomopathogenic fungi.</title>
        <authorList>
            <person name="Proctor R.H."/>
            <person name="McCormick S.P."/>
            <person name="Kim H.S."/>
            <person name="Cardoza R.E."/>
            <person name="Stanley A.M."/>
            <person name="Lindo L."/>
            <person name="Kelly A."/>
            <person name="Brown D.W."/>
            <person name="Lee T."/>
            <person name="Vaughan M.M."/>
            <person name="Alexander N.J."/>
            <person name="Busman M."/>
            <person name="Gutierrez S."/>
        </authorList>
    </citation>
    <scope>NUCLEOTIDE SEQUENCE [LARGE SCALE GENOMIC DNA]</scope>
    <source>
        <strain evidence="12 13">IBT 40837</strain>
    </source>
</reference>
<feature type="signal peptide" evidence="10">
    <location>
        <begin position="1"/>
        <end position="19"/>
    </location>
</feature>
<feature type="region of interest" description="Disordered" evidence="8">
    <location>
        <begin position="530"/>
        <end position="556"/>
    </location>
</feature>
<keyword evidence="10" id="KW-0732">Signal</keyword>
<evidence type="ECO:0000256" key="4">
    <source>
        <dbReference type="ARBA" id="ARBA00022980"/>
    </source>
</evidence>
<feature type="domain" description="Large ribosomal subunit protein uL15/eL18" evidence="11">
    <location>
        <begin position="374"/>
        <end position="556"/>
    </location>
</feature>
<sequence length="556" mass="61613">MRIFSSILPLCLLFGGSLAKKAQTDKYEDFYRLSQKSTPLKLNDATYTSLTAAPRNHSVAVLLTALETRFGCQLCQEFQPEWDLVGRSWIRGDKAGESRLLFGTLDFADGRDVFVSLGLQTAPVLLLFHPTVGPHAVASPEPVRYDFTTGPPAAEQIQTWLSRQLPNRPHPAVKRPINWIRWASTVTIVLGVGTALASASSYVLPIIQNRNIWASISLISILLFTSGHMFNHIRKVPYIVGDGHGGVSYIAGGFQSQLGLETQIVAAIYGVLSFCAITLAVKVPRMVDPKTQQVAVVVWSVILFLVYSFLLSVFRVKNGGYPFSLPPFIHQPISVSIETESPEILESSLLYLRASSPLTFKPIIKLFSTVVAMGIDLDRHHVKGTHRKAPKSDNVYLKLLVKLYRFLARRTDAAFNKVVLRRLFMSKINRPPVSLSRIVSNINKEGEKRTVVIVGTVTDDNRLLAFPKATVAALRFTATARARIVAAGGEAITLDQLALRAPTGSNTLILRGPKNSREAFKHFGFGPHKHKKPLVESKGRKFERARGRRRSRGFKV</sequence>
<comment type="similarity">
    <text evidence="2">Belongs to the eukaryotic ribosomal protein eL18 family.</text>
</comment>
<evidence type="ECO:0000256" key="8">
    <source>
        <dbReference type="SAM" id="MobiDB-lite"/>
    </source>
</evidence>
<dbReference type="GO" id="GO:0006412">
    <property type="term" value="P:translation"/>
    <property type="evidence" value="ECO:0007669"/>
    <property type="project" value="InterPro"/>
</dbReference>
<dbReference type="GO" id="GO:0003723">
    <property type="term" value="F:RNA binding"/>
    <property type="evidence" value="ECO:0007669"/>
    <property type="project" value="TreeGrafter"/>
</dbReference>
<accession>A0A395NXP0</accession>
<evidence type="ECO:0000259" key="11">
    <source>
        <dbReference type="Pfam" id="PF17135"/>
    </source>
</evidence>
<evidence type="ECO:0000256" key="5">
    <source>
        <dbReference type="ARBA" id="ARBA00022989"/>
    </source>
</evidence>
<evidence type="ECO:0000256" key="10">
    <source>
        <dbReference type="SAM" id="SignalP"/>
    </source>
</evidence>
<dbReference type="Proteomes" id="UP000266272">
    <property type="component" value="Unassembled WGS sequence"/>
</dbReference>
<dbReference type="SUPFAM" id="SSF52080">
    <property type="entry name" value="Ribosomal proteins L15p and L18e"/>
    <property type="match status" value="1"/>
</dbReference>
<evidence type="ECO:0000256" key="1">
    <source>
        <dbReference type="ARBA" id="ARBA00004141"/>
    </source>
</evidence>
<keyword evidence="3 9" id="KW-0812">Transmembrane</keyword>
<dbReference type="GO" id="GO:0003735">
    <property type="term" value="F:structural constituent of ribosome"/>
    <property type="evidence" value="ECO:0007669"/>
    <property type="project" value="InterPro"/>
</dbReference>
<dbReference type="InterPro" id="IPR021131">
    <property type="entry name" value="Ribosomal_uL15/eL18"/>
</dbReference>
<feature type="compositionally biased region" description="Basic residues" evidence="8">
    <location>
        <begin position="546"/>
        <end position="556"/>
    </location>
</feature>
<evidence type="ECO:0000256" key="2">
    <source>
        <dbReference type="ARBA" id="ARBA00006815"/>
    </source>
</evidence>
<feature type="transmembrane region" description="Helical" evidence="9">
    <location>
        <begin position="211"/>
        <end position="230"/>
    </location>
</feature>
<dbReference type="PROSITE" id="PS01106">
    <property type="entry name" value="RIBOSOMAL_L18E"/>
    <property type="match status" value="1"/>
</dbReference>
<proteinExistence type="inferred from homology"/>
<evidence type="ECO:0000256" key="9">
    <source>
        <dbReference type="SAM" id="Phobius"/>
    </source>
</evidence>
<feature type="chain" id="PRO_5017426850" evidence="10">
    <location>
        <begin position="20"/>
        <end position="556"/>
    </location>
</feature>
<dbReference type="FunFam" id="3.40.30.10:FF:000302">
    <property type="entry name" value="Oligosaccharyl transferase subunit (Gamma), putative"/>
    <property type="match status" value="1"/>
</dbReference>
<name>A0A395NXP0_TRIAR</name>
<comment type="subcellular location">
    <subcellularLocation>
        <location evidence="1">Membrane</location>
        <topology evidence="1">Multi-pass membrane protein</topology>
    </subcellularLocation>
</comment>
<evidence type="ECO:0000256" key="7">
    <source>
        <dbReference type="ARBA" id="ARBA00023274"/>
    </source>
</evidence>
<dbReference type="InterPro" id="IPR021149">
    <property type="entry name" value="OligosaccharylTrfase_OST3/OST6"/>
</dbReference>
<evidence type="ECO:0000256" key="3">
    <source>
        <dbReference type="ARBA" id="ARBA00022692"/>
    </source>
</evidence>
<dbReference type="PANTHER" id="PTHR10934">
    <property type="entry name" value="60S RIBOSOMAL PROTEIN L18"/>
    <property type="match status" value="1"/>
</dbReference>
<keyword evidence="4" id="KW-0689">Ribosomal protein</keyword>
<dbReference type="Pfam" id="PF04756">
    <property type="entry name" value="OST3_OST6"/>
    <property type="match status" value="1"/>
</dbReference>
<dbReference type="PANTHER" id="PTHR10934:SF2">
    <property type="entry name" value="LARGE RIBOSOMAL SUBUNIT PROTEIN EL18"/>
    <property type="match status" value="1"/>
</dbReference>
<dbReference type="EMBL" id="PXOA01000118">
    <property type="protein sequence ID" value="RFU80251.1"/>
    <property type="molecule type" value="Genomic_DNA"/>
</dbReference>
<feature type="transmembrane region" description="Helical" evidence="9">
    <location>
        <begin position="294"/>
        <end position="314"/>
    </location>
</feature>
<dbReference type="InterPro" id="IPR036227">
    <property type="entry name" value="Ribosomal_uL15/eL18_sf"/>
</dbReference>
<dbReference type="STRING" id="490622.A0A395NXP0"/>
<evidence type="ECO:0000313" key="13">
    <source>
        <dbReference type="Proteomes" id="UP000266272"/>
    </source>
</evidence>
<keyword evidence="7" id="KW-0687">Ribonucleoprotein</keyword>
<comment type="caution">
    <text evidence="12">The sequence shown here is derived from an EMBL/GenBank/DDBJ whole genome shotgun (WGS) entry which is preliminary data.</text>
</comment>
<evidence type="ECO:0000313" key="12">
    <source>
        <dbReference type="EMBL" id="RFU80251.1"/>
    </source>
</evidence>
<dbReference type="Gene3D" id="3.100.10.10">
    <property type="match status" value="1"/>
</dbReference>
<dbReference type="Gene3D" id="3.40.30.10">
    <property type="entry name" value="Glutaredoxin"/>
    <property type="match status" value="1"/>
</dbReference>
<dbReference type="InterPro" id="IPR021132">
    <property type="entry name" value="Ribosomal_eL18/eL18-A/B/_CS"/>
</dbReference>
<dbReference type="FunFam" id="3.100.10.10:FF:000001">
    <property type="entry name" value="60S ribosomal protein L18"/>
    <property type="match status" value="1"/>
</dbReference>
<gene>
    <name evidence="12" type="ORF">TARUN_1926</name>
</gene>
<organism evidence="12 13">
    <name type="scientific">Trichoderma arundinaceum</name>
    <dbReference type="NCBI Taxonomy" id="490622"/>
    <lineage>
        <taxon>Eukaryota</taxon>
        <taxon>Fungi</taxon>
        <taxon>Dikarya</taxon>
        <taxon>Ascomycota</taxon>
        <taxon>Pezizomycotina</taxon>
        <taxon>Sordariomycetes</taxon>
        <taxon>Hypocreomycetidae</taxon>
        <taxon>Hypocreales</taxon>
        <taxon>Hypocreaceae</taxon>
        <taxon>Trichoderma</taxon>
    </lineage>
</organism>
<feature type="transmembrane region" description="Helical" evidence="9">
    <location>
        <begin position="179"/>
        <end position="204"/>
    </location>
</feature>
<feature type="transmembrane region" description="Helical" evidence="9">
    <location>
        <begin position="264"/>
        <end position="282"/>
    </location>
</feature>
<keyword evidence="5 9" id="KW-1133">Transmembrane helix</keyword>
<dbReference type="OrthoDB" id="67566at2759"/>
<feature type="compositionally biased region" description="Basic and acidic residues" evidence="8">
    <location>
        <begin position="533"/>
        <end position="545"/>
    </location>
</feature>
<keyword evidence="6 9" id="KW-0472">Membrane</keyword>
<dbReference type="Pfam" id="PF17135">
    <property type="entry name" value="Ribosomal_L18"/>
    <property type="match status" value="1"/>
</dbReference>
<evidence type="ECO:0000256" key="6">
    <source>
        <dbReference type="ARBA" id="ARBA00023136"/>
    </source>
</evidence>
<keyword evidence="13" id="KW-1185">Reference proteome</keyword>
<dbReference type="InterPro" id="IPR000039">
    <property type="entry name" value="Ribosomal_eL18"/>
</dbReference>